<accession>A0A934MWE7</accession>
<reference evidence="3" key="1">
    <citation type="submission" date="2020-12" db="EMBL/GenBank/DDBJ databases">
        <authorList>
            <person name="Huq M.A."/>
        </authorList>
    </citation>
    <scope>NUCLEOTIDE SEQUENCE</scope>
    <source>
        <strain evidence="3">MAHUQ-46</strain>
    </source>
</reference>
<protein>
    <submittedName>
        <fullName evidence="3">ComEA family DNA-binding protein</fullName>
    </submittedName>
</protein>
<dbReference type="AlphaFoldDB" id="A0A934MWE7"/>
<proteinExistence type="predicted"/>
<feature type="domain" description="Helix-hairpin-helix DNA-binding motif class 1" evidence="2">
    <location>
        <begin position="134"/>
        <end position="153"/>
    </location>
</feature>
<dbReference type="InterPro" id="IPR010994">
    <property type="entry name" value="RuvA_2-like"/>
</dbReference>
<dbReference type="RefSeq" id="WP_199020654.1">
    <property type="nucleotide sequence ID" value="NZ_JAELUP010000103.1"/>
</dbReference>
<dbReference type="InterPro" id="IPR051675">
    <property type="entry name" value="Endo/Exo/Phosphatase_dom_1"/>
</dbReference>
<dbReference type="Pfam" id="PF12836">
    <property type="entry name" value="HHH_3"/>
    <property type="match status" value="1"/>
</dbReference>
<evidence type="ECO:0000313" key="3">
    <source>
        <dbReference type="EMBL" id="MBJ6363072.1"/>
    </source>
</evidence>
<dbReference type="GO" id="GO:0006281">
    <property type="term" value="P:DNA repair"/>
    <property type="evidence" value="ECO:0007669"/>
    <property type="project" value="InterPro"/>
</dbReference>
<dbReference type="Gene3D" id="1.10.150.280">
    <property type="entry name" value="AF1531-like domain"/>
    <property type="match status" value="1"/>
</dbReference>
<dbReference type="EMBL" id="JAELUP010000103">
    <property type="protein sequence ID" value="MBJ6363072.1"/>
    <property type="molecule type" value="Genomic_DNA"/>
</dbReference>
<dbReference type="GO" id="GO:0015628">
    <property type="term" value="P:protein secretion by the type II secretion system"/>
    <property type="evidence" value="ECO:0007669"/>
    <property type="project" value="TreeGrafter"/>
</dbReference>
<organism evidence="3 4">
    <name type="scientific">Paenibacillus roseus</name>
    <dbReference type="NCBI Taxonomy" id="2798579"/>
    <lineage>
        <taxon>Bacteria</taxon>
        <taxon>Bacillati</taxon>
        <taxon>Bacillota</taxon>
        <taxon>Bacilli</taxon>
        <taxon>Bacillales</taxon>
        <taxon>Paenibacillaceae</taxon>
        <taxon>Paenibacillus</taxon>
    </lineage>
</organism>
<comment type="caution">
    <text evidence="3">The sequence shown here is derived from an EMBL/GenBank/DDBJ whole genome shotgun (WGS) entry which is preliminary data.</text>
</comment>
<keyword evidence="4" id="KW-1185">Reference proteome</keyword>
<dbReference type="InterPro" id="IPR004509">
    <property type="entry name" value="Competence_ComEA_HhH"/>
</dbReference>
<feature type="region of interest" description="Disordered" evidence="1">
    <location>
        <begin position="59"/>
        <end position="118"/>
    </location>
</feature>
<evidence type="ECO:0000259" key="2">
    <source>
        <dbReference type="SMART" id="SM00278"/>
    </source>
</evidence>
<dbReference type="PANTHER" id="PTHR21180">
    <property type="entry name" value="ENDONUCLEASE/EXONUCLEASE/PHOSPHATASE FAMILY DOMAIN-CONTAINING PROTEIN 1"/>
    <property type="match status" value="1"/>
</dbReference>
<feature type="compositionally biased region" description="Low complexity" evidence="1">
    <location>
        <begin position="80"/>
        <end position="103"/>
    </location>
</feature>
<name>A0A934MWE7_9BACL</name>
<dbReference type="SMART" id="SM00278">
    <property type="entry name" value="HhH1"/>
    <property type="match status" value="2"/>
</dbReference>
<dbReference type="GO" id="GO:0003677">
    <property type="term" value="F:DNA binding"/>
    <property type="evidence" value="ECO:0007669"/>
    <property type="project" value="UniProtKB-KW"/>
</dbReference>
<dbReference type="NCBIfam" id="TIGR00426">
    <property type="entry name" value="competence protein ComEA helix-hairpin-helix repeat region"/>
    <property type="match status" value="1"/>
</dbReference>
<dbReference type="Proteomes" id="UP000640274">
    <property type="component" value="Unassembled WGS sequence"/>
</dbReference>
<gene>
    <name evidence="3" type="ORF">JFN88_17865</name>
</gene>
<dbReference type="PANTHER" id="PTHR21180:SF32">
    <property type="entry name" value="ENDONUCLEASE_EXONUCLEASE_PHOSPHATASE FAMILY DOMAIN-CONTAINING PROTEIN 1"/>
    <property type="match status" value="1"/>
</dbReference>
<dbReference type="GO" id="GO:0015627">
    <property type="term" value="C:type II protein secretion system complex"/>
    <property type="evidence" value="ECO:0007669"/>
    <property type="project" value="TreeGrafter"/>
</dbReference>
<dbReference type="SUPFAM" id="SSF47781">
    <property type="entry name" value="RuvA domain 2-like"/>
    <property type="match status" value="1"/>
</dbReference>
<keyword evidence="3" id="KW-0238">DNA-binding</keyword>
<dbReference type="InterPro" id="IPR003583">
    <property type="entry name" value="Hlx-hairpin-Hlx_DNA-bd_motif"/>
</dbReference>
<feature type="domain" description="Helix-hairpin-helix DNA-binding motif class 1" evidence="2">
    <location>
        <begin position="164"/>
        <end position="183"/>
    </location>
</feature>
<evidence type="ECO:0000313" key="4">
    <source>
        <dbReference type="Proteomes" id="UP000640274"/>
    </source>
</evidence>
<sequence>MAALLLLIMALWERNGEESEQWLRLDNQLEAALAAYDEPLSKSGPGLIGKADAATNQAVAASGQGLEKASGEEAASTEISPPASSTGDASSSGAVGAASTTTDNSQPERAAQSAPAEPLVDAEGRLNLNKAQAEDLIALPGIGPAKAQAIVDDRKRNGPFRSVEDIIRVKGIGSKMLEKIKNSIVVYPGL</sequence>
<evidence type="ECO:0000256" key="1">
    <source>
        <dbReference type="SAM" id="MobiDB-lite"/>
    </source>
</evidence>